<dbReference type="SMART" id="SM00388">
    <property type="entry name" value="HisKA"/>
    <property type="match status" value="1"/>
</dbReference>
<evidence type="ECO:0000256" key="6">
    <source>
        <dbReference type="ARBA" id="ARBA00022777"/>
    </source>
</evidence>
<dbReference type="PANTHER" id="PTHR43065">
    <property type="entry name" value="SENSOR HISTIDINE KINASE"/>
    <property type="match status" value="1"/>
</dbReference>
<dbReference type="GO" id="GO:0005524">
    <property type="term" value="F:ATP binding"/>
    <property type="evidence" value="ECO:0007669"/>
    <property type="project" value="UniProtKB-KW"/>
</dbReference>
<dbReference type="PANTHER" id="PTHR43065:SF34">
    <property type="entry name" value="SPORULATION KINASE A"/>
    <property type="match status" value="1"/>
</dbReference>
<keyword evidence="8" id="KW-0749">Sporulation</keyword>
<dbReference type="Pfam" id="PF00512">
    <property type="entry name" value="HisKA"/>
    <property type="match status" value="1"/>
</dbReference>
<evidence type="ECO:0000313" key="12">
    <source>
        <dbReference type="Proteomes" id="UP000031972"/>
    </source>
</evidence>
<feature type="domain" description="Histidine kinase" evidence="10">
    <location>
        <begin position="273"/>
        <end position="478"/>
    </location>
</feature>
<reference evidence="11 12" key="1">
    <citation type="submission" date="2015-01" db="EMBL/GenBank/DDBJ databases">
        <title>Jeotgalibacillus campisalis genome sequencing.</title>
        <authorList>
            <person name="Goh K.M."/>
            <person name="Chan K.-G."/>
            <person name="Yaakop A.S."/>
            <person name="Ee R."/>
            <person name="Gan H.M."/>
            <person name="Chan C.S."/>
        </authorList>
    </citation>
    <scope>NUCLEOTIDE SEQUENCE [LARGE SCALE GENOMIC DNA]</scope>
    <source>
        <strain evidence="11 12">SF-57</strain>
    </source>
</reference>
<dbReference type="RefSeq" id="WP_198134239.1">
    <property type="nucleotide sequence ID" value="NZ_JXRR01000014.1"/>
</dbReference>
<evidence type="ECO:0000313" key="11">
    <source>
        <dbReference type="EMBL" id="KIL47499.1"/>
    </source>
</evidence>
<dbReference type="SMART" id="SM00387">
    <property type="entry name" value="HATPase_c"/>
    <property type="match status" value="1"/>
</dbReference>
<name>A0A0C2S0E1_9BACL</name>
<dbReference type="InterPro" id="IPR035965">
    <property type="entry name" value="PAS-like_dom_sf"/>
</dbReference>
<dbReference type="InterPro" id="IPR036097">
    <property type="entry name" value="HisK_dim/P_sf"/>
</dbReference>
<evidence type="ECO:0000256" key="7">
    <source>
        <dbReference type="ARBA" id="ARBA00022840"/>
    </source>
</evidence>
<evidence type="ECO:0000256" key="5">
    <source>
        <dbReference type="ARBA" id="ARBA00022741"/>
    </source>
</evidence>
<dbReference type="GO" id="GO:0000155">
    <property type="term" value="F:phosphorelay sensor kinase activity"/>
    <property type="evidence" value="ECO:0007669"/>
    <property type="project" value="InterPro"/>
</dbReference>
<evidence type="ECO:0000256" key="1">
    <source>
        <dbReference type="ARBA" id="ARBA00000085"/>
    </source>
</evidence>
<dbReference type="Gene3D" id="3.30.565.10">
    <property type="entry name" value="Histidine kinase-like ATPase, C-terminal domain"/>
    <property type="match status" value="1"/>
</dbReference>
<protein>
    <recommendedName>
        <fullName evidence="2">histidine kinase</fullName>
        <ecNumber evidence="2">2.7.13.3</ecNumber>
    </recommendedName>
</protein>
<dbReference type="SUPFAM" id="SSF47384">
    <property type="entry name" value="Homodimeric domain of signal transducing histidine kinase"/>
    <property type="match status" value="1"/>
</dbReference>
<dbReference type="GO" id="GO:0030435">
    <property type="term" value="P:sporulation resulting in formation of a cellular spore"/>
    <property type="evidence" value="ECO:0007669"/>
    <property type="project" value="UniProtKB-KW"/>
</dbReference>
<organism evidence="11 12">
    <name type="scientific">Jeotgalibacillus campisalis</name>
    <dbReference type="NCBI Taxonomy" id="220754"/>
    <lineage>
        <taxon>Bacteria</taxon>
        <taxon>Bacillati</taxon>
        <taxon>Bacillota</taxon>
        <taxon>Bacilli</taxon>
        <taxon>Bacillales</taxon>
        <taxon>Caryophanaceae</taxon>
        <taxon>Jeotgalibacillus</taxon>
    </lineage>
</organism>
<dbReference type="InterPro" id="IPR000014">
    <property type="entry name" value="PAS"/>
</dbReference>
<dbReference type="InterPro" id="IPR003661">
    <property type="entry name" value="HisK_dim/P_dom"/>
</dbReference>
<keyword evidence="7" id="KW-0067">ATP-binding</keyword>
<dbReference type="Pfam" id="PF02518">
    <property type="entry name" value="HATPase_c"/>
    <property type="match status" value="1"/>
</dbReference>
<keyword evidence="6 11" id="KW-0418">Kinase</keyword>
<dbReference type="InterPro" id="IPR005467">
    <property type="entry name" value="His_kinase_dom"/>
</dbReference>
<dbReference type="Pfam" id="PF13426">
    <property type="entry name" value="PAS_9"/>
    <property type="match status" value="2"/>
</dbReference>
<proteinExistence type="predicted"/>
<evidence type="ECO:0000259" key="10">
    <source>
        <dbReference type="PROSITE" id="PS50109"/>
    </source>
</evidence>
<dbReference type="EMBL" id="JXRR01000014">
    <property type="protein sequence ID" value="KIL47499.1"/>
    <property type="molecule type" value="Genomic_DNA"/>
</dbReference>
<dbReference type="SUPFAM" id="SSF55874">
    <property type="entry name" value="ATPase domain of HSP90 chaperone/DNA topoisomerase II/histidine kinase"/>
    <property type="match status" value="1"/>
</dbReference>
<gene>
    <name evidence="11" type="ORF">KR50_16660</name>
</gene>
<keyword evidence="9" id="KW-0902">Two-component regulatory system</keyword>
<dbReference type="Gene3D" id="1.10.287.130">
    <property type="match status" value="1"/>
</dbReference>
<evidence type="ECO:0000256" key="8">
    <source>
        <dbReference type="ARBA" id="ARBA00022969"/>
    </source>
</evidence>
<keyword evidence="3" id="KW-0597">Phosphoprotein</keyword>
<accession>A0A0C2S0E1</accession>
<dbReference type="Gene3D" id="3.30.450.20">
    <property type="entry name" value="PAS domain"/>
    <property type="match status" value="2"/>
</dbReference>
<dbReference type="InterPro" id="IPR003594">
    <property type="entry name" value="HATPase_dom"/>
</dbReference>
<dbReference type="InterPro" id="IPR036890">
    <property type="entry name" value="HATPase_C_sf"/>
</dbReference>
<dbReference type="CDD" id="cd00082">
    <property type="entry name" value="HisKA"/>
    <property type="match status" value="1"/>
</dbReference>
<dbReference type="SMART" id="SM00091">
    <property type="entry name" value="PAS"/>
    <property type="match status" value="2"/>
</dbReference>
<dbReference type="PRINTS" id="PR00344">
    <property type="entry name" value="BCTRLSENSOR"/>
</dbReference>
<dbReference type="PROSITE" id="PS50109">
    <property type="entry name" value="HIS_KIN"/>
    <property type="match status" value="1"/>
</dbReference>
<dbReference type="Proteomes" id="UP000031972">
    <property type="component" value="Unassembled WGS sequence"/>
</dbReference>
<dbReference type="AlphaFoldDB" id="A0A0C2S0E1"/>
<evidence type="ECO:0000256" key="4">
    <source>
        <dbReference type="ARBA" id="ARBA00022679"/>
    </source>
</evidence>
<comment type="catalytic activity">
    <reaction evidence="1">
        <text>ATP + protein L-histidine = ADP + protein N-phospho-L-histidine.</text>
        <dbReference type="EC" id="2.7.13.3"/>
    </reaction>
</comment>
<keyword evidence="4 11" id="KW-0808">Transferase</keyword>
<sequence length="480" mass="54315">MTLQKFGKLQENWSIKDTLQPVVMEEVALQVLMNMSEGVLLFNDKGKILLYNSTASQFLKLESSSRLIESITDLMPQEDHAGFYRLLLSLIKEKRMTDYFVFRTDRTDLKCKCDLILIERDSVVLLIIRDFKEIEAAPVSEKVYQQVFLKALHGLLLSDENGKIITLNKQAAALLSLDPDSCADLTIDLFKESEITLSLNNEFQKKLSPYLYSDNVQTSINQFDDRFLEVIIEPGITEDYTLTVLRDVTQMVQMMEQMNKHDTLKIVGQLAAGIAHEIRNPMTALKGFIQLLESSVKEDHSMYFGVIMSELQRIETIMTEFLMLAKPKVSSLQNVNLANIIRETADLMQAQATLYDIELSVLSSGKELELFGDRNRLKQVFINLVKNSIEAISDGGHISLYYHSDERAQYVTVKDSGCGIPADHLKKLNQPFYTTKENGTGLGLVVSFKIVEEHGGKIEVSSCKGEGSTFTVIFPFKKDE</sequence>
<dbReference type="FunFam" id="1.10.287.130:FF:000040">
    <property type="entry name" value="PAS domain-containing sensor histidine kinase"/>
    <property type="match status" value="1"/>
</dbReference>
<keyword evidence="12" id="KW-1185">Reference proteome</keyword>
<dbReference type="SUPFAM" id="SSF55785">
    <property type="entry name" value="PYP-like sensor domain (PAS domain)"/>
    <property type="match status" value="1"/>
</dbReference>
<comment type="caution">
    <text evidence="11">The sequence shown here is derived from an EMBL/GenBank/DDBJ whole genome shotgun (WGS) entry which is preliminary data.</text>
</comment>
<evidence type="ECO:0000256" key="2">
    <source>
        <dbReference type="ARBA" id="ARBA00012438"/>
    </source>
</evidence>
<dbReference type="PATRIC" id="fig|220754.4.peg.1686"/>
<evidence type="ECO:0000256" key="9">
    <source>
        <dbReference type="ARBA" id="ARBA00023012"/>
    </source>
</evidence>
<keyword evidence="5" id="KW-0547">Nucleotide-binding</keyword>
<evidence type="ECO:0000256" key="3">
    <source>
        <dbReference type="ARBA" id="ARBA00022553"/>
    </source>
</evidence>
<dbReference type="InterPro" id="IPR004358">
    <property type="entry name" value="Sig_transdc_His_kin-like_C"/>
</dbReference>
<dbReference type="EC" id="2.7.13.3" evidence="2"/>